<keyword evidence="1" id="KW-0472">Membrane</keyword>
<organism evidence="2 3">
    <name type="scientific">Mesorhizobium liriopis</name>
    <dbReference type="NCBI Taxonomy" id="2953882"/>
    <lineage>
        <taxon>Bacteria</taxon>
        <taxon>Pseudomonadati</taxon>
        <taxon>Pseudomonadota</taxon>
        <taxon>Alphaproteobacteria</taxon>
        <taxon>Hyphomicrobiales</taxon>
        <taxon>Phyllobacteriaceae</taxon>
        <taxon>Mesorhizobium</taxon>
    </lineage>
</organism>
<evidence type="ECO:0000313" key="2">
    <source>
        <dbReference type="EMBL" id="MCO6048964.1"/>
    </source>
</evidence>
<accession>A0ABT1C2B6</accession>
<reference evidence="2 3" key="1">
    <citation type="submission" date="2022-06" db="EMBL/GenBank/DDBJ databases">
        <title>Mesorhizobium sp. strain RP14 Genome sequencing and assembly.</title>
        <authorList>
            <person name="Kim I."/>
        </authorList>
    </citation>
    <scope>NUCLEOTIDE SEQUENCE [LARGE SCALE GENOMIC DNA]</scope>
    <source>
        <strain evidence="3">RP14(2022)</strain>
    </source>
</reference>
<gene>
    <name evidence="2" type="ORF">NGM99_04065</name>
</gene>
<comment type="caution">
    <text evidence="2">The sequence shown here is derived from an EMBL/GenBank/DDBJ whole genome shotgun (WGS) entry which is preliminary data.</text>
</comment>
<evidence type="ECO:0000313" key="3">
    <source>
        <dbReference type="Proteomes" id="UP001205906"/>
    </source>
</evidence>
<feature type="transmembrane region" description="Helical" evidence="1">
    <location>
        <begin position="24"/>
        <end position="45"/>
    </location>
</feature>
<keyword evidence="1" id="KW-0812">Transmembrane</keyword>
<sequence>MPRGFSPFKRRLARRRERLTSRRGGLIIAALVALLVGGGFVYWQWQVHEALEAASPTETMGEECADLAEANESAEDGSVNAAQDDAELAAALKACEDQGLEPGGEDGE</sequence>
<keyword evidence="1" id="KW-1133">Transmembrane helix</keyword>
<dbReference type="Proteomes" id="UP001205906">
    <property type="component" value="Unassembled WGS sequence"/>
</dbReference>
<dbReference type="EMBL" id="JAMXQS010000002">
    <property type="protein sequence ID" value="MCO6048964.1"/>
    <property type="molecule type" value="Genomic_DNA"/>
</dbReference>
<protein>
    <submittedName>
        <fullName evidence="2">Uncharacterized protein</fullName>
    </submittedName>
</protein>
<dbReference type="RefSeq" id="WP_252816256.1">
    <property type="nucleotide sequence ID" value="NZ_JAMXQS010000002.1"/>
</dbReference>
<evidence type="ECO:0000256" key="1">
    <source>
        <dbReference type="SAM" id="Phobius"/>
    </source>
</evidence>
<proteinExistence type="predicted"/>
<name>A0ABT1C2B6_9HYPH</name>
<keyword evidence="3" id="KW-1185">Reference proteome</keyword>